<evidence type="ECO:0000313" key="3">
    <source>
        <dbReference type="Proteomes" id="UP000273143"/>
    </source>
</evidence>
<evidence type="ECO:0000313" key="2">
    <source>
        <dbReference type="EMBL" id="AZS50014.1"/>
    </source>
</evidence>
<keyword evidence="3" id="KW-1185">Reference proteome</keyword>
<dbReference type="Gene3D" id="3.10.450.50">
    <property type="match status" value="1"/>
</dbReference>
<organism evidence="2 3">
    <name type="scientific">Entomomonas moraniae</name>
    <dbReference type="NCBI Taxonomy" id="2213226"/>
    <lineage>
        <taxon>Bacteria</taxon>
        <taxon>Pseudomonadati</taxon>
        <taxon>Pseudomonadota</taxon>
        <taxon>Gammaproteobacteria</taxon>
        <taxon>Pseudomonadales</taxon>
        <taxon>Pseudomonadaceae</taxon>
        <taxon>Entomomonas</taxon>
    </lineage>
</organism>
<dbReference type="InterPro" id="IPR048469">
    <property type="entry name" value="YchJ-like_M"/>
</dbReference>
<proteinExistence type="predicted"/>
<dbReference type="PANTHER" id="PTHR33747:SF1">
    <property type="entry name" value="ADENYLATE CYCLASE-ASSOCIATED CAP C-TERMINAL DOMAIN-CONTAINING PROTEIN"/>
    <property type="match status" value="1"/>
</dbReference>
<reference evidence="3" key="1">
    <citation type="submission" date="2018-06" db="EMBL/GenBank/DDBJ databases">
        <title>Complete genome of Pseudomonas insecticola strain QZS01.</title>
        <authorList>
            <person name="Wang J."/>
            <person name="Su Q."/>
        </authorList>
    </citation>
    <scope>NUCLEOTIDE SEQUENCE [LARGE SCALE GENOMIC DNA]</scope>
    <source>
        <strain evidence="3">QZS01</strain>
    </source>
</reference>
<feature type="domain" description="YchJ-like middle NTF2-like" evidence="1">
    <location>
        <begin position="31"/>
        <end position="125"/>
    </location>
</feature>
<dbReference type="PANTHER" id="PTHR33747">
    <property type="entry name" value="UPF0225 PROTEIN SCO1677"/>
    <property type="match status" value="1"/>
</dbReference>
<name>A0A3S9XC65_9GAMM</name>
<dbReference type="AlphaFoldDB" id="A0A3S9XC65"/>
<dbReference type="InterPro" id="IPR032710">
    <property type="entry name" value="NTF2-like_dom_sf"/>
</dbReference>
<protein>
    <recommendedName>
        <fullName evidence="1">YchJ-like middle NTF2-like domain-containing protein</fullName>
    </recommendedName>
</protein>
<dbReference type="Proteomes" id="UP000273143">
    <property type="component" value="Chromosome"/>
</dbReference>
<dbReference type="RefSeq" id="WP_127162171.1">
    <property type="nucleotide sequence ID" value="NZ_CP029822.1"/>
</dbReference>
<accession>A0A3S9XC65</accession>
<dbReference type="SUPFAM" id="SSF54427">
    <property type="entry name" value="NTF2-like"/>
    <property type="match status" value="1"/>
</dbReference>
<dbReference type="KEGG" id="emo:DM558_04140"/>
<dbReference type="EMBL" id="CP029822">
    <property type="protein sequence ID" value="AZS50014.1"/>
    <property type="molecule type" value="Genomic_DNA"/>
</dbReference>
<evidence type="ECO:0000259" key="1">
    <source>
        <dbReference type="Pfam" id="PF17775"/>
    </source>
</evidence>
<dbReference type="Pfam" id="PF17775">
    <property type="entry name" value="YchJ_M-like"/>
    <property type="match status" value="1"/>
</dbReference>
<sequence>MLKEVYCPCTQERLYHNCCQPYHNYTKRPNSAEQLMRSRYSAYALNLIDYIIKTWDPSTCPHFSTNKTHNTQWVKLIINRSWENKATHEAFVDFDAFYEQEGQMHRMHEISRFTKKDGGWLYLDGKVS</sequence>
<gene>
    <name evidence="2" type="ORF">DM558_04140</name>
</gene>